<dbReference type="InterPro" id="IPR053888">
    <property type="entry name" value="MRM3-like_sub_bind"/>
</dbReference>
<keyword evidence="6" id="KW-1185">Reference proteome</keyword>
<dbReference type="SUPFAM" id="SSF75217">
    <property type="entry name" value="alpha/beta knot"/>
    <property type="match status" value="1"/>
</dbReference>
<evidence type="ECO:0000256" key="1">
    <source>
        <dbReference type="ARBA" id="ARBA00007228"/>
    </source>
</evidence>
<dbReference type="PANTHER" id="PTHR43191">
    <property type="entry name" value="RRNA METHYLTRANSFERASE 3"/>
    <property type="match status" value="1"/>
</dbReference>
<evidence type="ECO:0000259" key="4">
    <source>
        <dbReference type="SMART" id="SM00967"/>
    </source>
</evidence>
<dbReference type="InterPro" id="IPR029026">
    <property type="entry name" value="tRNA_m1G_MTases_N"/>
</dbReference>
<dbReference type="InterPro" id="IPR029064">
    <property type="entry name" value="Ribosomal_eL30-like_sf"/>
</dbReference>
<comment type="similarity">
    <text evidence="1">Belongs to the class IV-like SAM-binding methyltransferase superfamily. RNA methyltransferase TrmH family.</text>
</comment>
<protein>
    <submittedName>
        <fullName evidence="5">RNA methyltransferase</fullName>
    </submittedName>
</protein>
<dbReference type="Gene3D" id="3.40.1280.10">
    <property type="match status" value="1"/>
</dbReference>
<comment type="caution">
    <text evidence="5">The sequence shown here is derived from an EMBL/GenBank/DDBJ whole genome shotgun (WGS) entry which is preliminary data.</text>
</comment>
<dbReference type="EMBL" id="BMJI01000016">
    <property type="protein sequence ID" value="GGC95546.1"/>
    <property type="molecule type" value="Genomic_DNA"/>
</dbReference>
<dbReference type="InterPro" id="IPR029028">
    <property type="entry name" value="Alpha/beta_knot_MTases"/>
</dbReference>
<proteinExistence type="inferred from homology"/>
<reference evidence="6" key="1">
    <citation type="journal article" date="2019" name="Int. J. Syst. Evol. Microbiol.">
        <title>The Global Catalogue of Microorganisms (GCM) 10K type strain sequencing project: providing services to taxonomists for standard genome sequencing and annotation.</title>
        <authorList>
            <consortium name="The Broad Institute Genomics Platform"/>
            <consortium name="The Broad Institute Genome Sequencing Center for Infectious Disease"/>
            <person name="Wu L."/>
            <person name="Ma J."/>
        </authorList>
    </citation>
    <scope>NUCLEOTIDE SEQUENCE [LARGE SCALE GENOMIC DNA]</scope>
    <source>
        <strain evidence="6">CGMCC 1.15480</strain>
    </source>
</reference>
<keyword evidence="2 5" id="KW-0489">Methyltransferase</keyword>
<dbReference type="InterPro" id="IPR051259">
    <property type="entry name" value="rRNA_Methyltransferase"/>
</dbReference>
<dbReference type="GO" id="GO:0032259">
    <property type="term" value="P:methylation"/>
    <property type="evidence" value="ECO:0007669"/>
    <property type="project" value="UniProtKB-KW"/>
</dbReference>
<dbReference type="SUPFAM" id="SSF55315">
    <property type="entry name" value="L30e-like"/>
    <property type="match status" value="1"/>
</dbReference>
<dbReference type="RefSeq" id="WP_188668586.1">
    <property type="nucleotide sequence ID" value="NZ_BMJI01000016.1"/>
</dbReference>
<evidence type="ECO:0000313" key="5">
    <source>
        <dbReference type="EMBL" id="GGC95546.1"/>
    </source>
</evidence>
<evidence type="ECO:0000313" key="6">
    <source>
        <dbReference type="Proteomes" id="UP000597761"/>
    </source>
</evidence>
<dbReference type="Proteomes" id="UP000597761">
    <property type="component" value="Unassembled WGS sequence"/>
</dbReference>
<evidence type="ECO:0000256" key="3">
    <source>
        <dbReference type="ARBA" id="ARBA00022679"/>
    </source>
</evidence>
<dbReference type="InterPro" id="IPR013123">
    <property type="entry name" value="SpoU_subst-bd"/>
</dbReference>
<dbReference type="GO" id="GO:0008168">
    <property type="term" value="F:methyltransferase activity"/>
    <property type="evidence" value="ECO:0007669"/>
    <property type="project" value="UniProtKB-KW"/>
</dbReference>
<keyword evidence="3" id="KW-0808">Transferase</keyword>
<feature type="domain" description="RNA 2-O ribose methyltransferase substrate binding" evidence="4">
    <location>
        <begin position="28"/>
        <end position="104"/>
    </location>
</feature>
<name>A0ABQ1PE70_9MICC</name>
<dbReference type="SMART" id="SM00967">
    <property type="entry name" value="SpoU_sub_bind"/>
    <property type="match status" value="1"/>
</dbReference>
<dbReference type="InterPro" id="IPR001537">
    <property type="entry name" value="SpoU_MeTrfase"/>
</dbReference>
<organism evidence="5 6">
    <name type="scientific">Tersicoccus solisilvae</name>
    <dbReference type="NCBI Taxonomy" id="1882339"/>
    <lineage>
        <taxon>Bacteria</taxon>
        <taxon>Bacillati</taxon>
        <taxon>Actinomycetota</taxon>
        <taxon>Actinomycetes</taxon>
        <taxon>Micrococcales</taxon>
        <taxon>Micrococcaceae</taxon>
        <taxon>Tersicoccus</taxon>
    </lineage>
</organism>
<sequence length="284" mass="29611">MSHPGADRVRDVARLAGRSARSKRRSFLAEGPQAVREALRRHRSGTPTVEQVFATDEALARHPELAEPTDGVTLRRVTADVLAAMSDTVTPQGVVAVCRMLDVGLDDVLAGSPRLIAVLCQVRDPGNAGTVLRAADSAGADAVILTHGSVDLYNPKAVRSTVGSLFHLPVVLGVPFADLAVRLREAGVAVLAADGHGDADLDALQDASAARRLAGSAPDDEGTGPRLEAPTAWLFGNEAHGLAEEELTAADARVRVPVYGAAESLNVGTAATVCLYASARAQRR</sequence>
<dbReference type="PANTHER" id="PTHR43191:SF2">
    <property type="entry name" value="RRNA METHYLTRANSFERASE 3, MITOCHONDRIAL"/>
    <property type="match status" value="1"/>
</dbReference>
<evidence type="ECO:0000256" key="2">
    <source>
        <dbReference type="ARBA" id="ARBA00022603"/>
    </source>
</evidence>
<dbReference type="Pfam" id="PF22435">
    <property type="entry name" value="MRM3-like_sub_bind"/>
    <property type="match status" value="1"/>
</dbReference>
<dbReference type="Gene3D" id="3.30.1330.30">
    <property type="match status" value="1"/>
</dbReference>
<dbReference type="CDD" id="cd18095">
    <property type="entry name" value="SpoU-like_rRNA-MTase"/>
    <property type="match status" value="1"/>
</dbReference>
<gene>
    <name evidence="5" type="ORF">GCM10011512_23230</name>
</gene>
<accession>A0ABQ1PE70</accession>
<dbReference type="Pfam" id="PF00588">
    <property type="entry name" value="SpoU_methylase"/>
    <property type="match status" value="1"/>
</dbReference>